<evidence type="ECO:0000313" key="3">
    <source>
        <dbReference type="EMBL" id="BBI63810.1"/>
    </source>
</evidence>
<sequence length="79" mass="8511">MYSLLVADDHPLFRDALQAVVSSGLANSQLLEAESLADAITLVEQHTELDLLLLDLSLPDAEGLEGLTRLREGIPPGCR</sequence>
<dbReference type="PANTHER" id="PTHR45566">
    <property type="entry name" value="HTH-TYPE TRANSCRIPTIONAL REGULATOR YHJB-RELATED"/>
    <property type="match status" value="1"/>
</dbReference>
<organism evidence="3 4">
    <name type="scientific">Vreelandella sulfidaeris</name>
    <dbReference type="NCBI Taxonomy" id="115553"/>
    <lineage>
        <taxon>Bacteria</taxon>
        <taxon>Pseudomonadati</taxon>
        <taxon>Pseudomonadota</taxon>
        <taxon>Gammaproteobacteria</taxon>
        <taxon>Oceanospirillales</taxon>
        <taxon>Halomonadaceae</taxon>
        <taxon>Vreelandella</taxon>
    </lineage>
</organism>
<dbReference type="EMBL" id="AP019514">
    <property type="protein sequence ID" value="BBI63810.1"/>
    <property type="molecule type" value="Genomic_DNA"/>
</dbReference>
<dbReference type="Pfam" id="PF00072">
    <property type="entry name" value="Response_reg"/>
    <property type="match status" value="1"/>
</dbReference>
<dbReference type="SUPFAM" id="SSF52172">
    <property type="entry name" value="CheY-like"/>
    <property type="match status" value="1"/>
</dbReference>
<dbReference type="InterPro" id="IPR051015">
    <property type="entry name" value="EvgA-like"/>
</dbReference>
<evidence type="ECO:0000259" key="2">
    <source>
        <dbReference type="PROSITE" id="PS50110"/>
    </source>
</evidence>
<dbReference type="PANTHER" id="PTHR45566:SF1">
    <property type="entry name" value="HTH-TYPE TRANSCRIPTIONAL REGULATOR YHJB-RELATED"/>
    <property type="match status" value="1"/>
</dbReference>
<dbReference type="KEGG" id="hsr:HSBAA_51160"/>
<proteinExistence type="predicted"/>
<name>A0A455UC43_9GAMM</name>
<reference evidence="3 4" key="1">
    <citation type="journal article" date="2019" name="Microbiol. Resour. Announc.">
        <title>Complete Genome Sequence of Halomonas sulfidaeris Strain Esulfide1 Isolated from a Metal Sulfide Rock at a Depth of 2,200 Meters, Obtained Using Nanopore Sequencing.</title>
        <authorList>
            <person name="Saito M."/>
            <person name="Nishigata A."/>
            <person name="Galipon J."/>
            <person name="Arakawa K."/>
        </authorList>
    </citation>
    <scope>NUCLEOTIDE SEQUENCE [LARGE SCALE GENOMIC DNA]</scope>
    <source>
        <strain evidence="3 4">ATCC BAA-803</strain>
    </source>
</reference>
<evidence type="ECO:0000256" key="1">
    <source>
        <dbReference type="PROSITE-ProRule" id="PRU00169"/>
    </source>
</evidence>
<evidence type="ECO:0000313" key="4">
    <source>
        <dbReference type="Proteomes" id="UP000320231"/>
    </source>
</evidence>
<protein>
    <recommendedName>
        <fullName evidence="2">Response regulatory domain-containing protein</fullName>
    </recommendedName>
</protein>
<keyword evidence="1" id="KW-0597">Phosphoprotein</keyword>
<dbReference type="InterPro" id="IPR001789">
    <property type="entry name" value="Sig_transdc_resp-reg_receiver"/>
</dbReference>
<gene>
    <name evidence="3" type="ORF">HSBAA_51160</name>
</gene>
<dbReference type="InterPro" id="IPR011006">
    <property type="entry name" value="CheY-like_superfamily"/>
</dbReference>
<dbReference type="Proteomes" id="UP000320231">
    <property type="component" value="Chromosome"/>
</dbReference>
<dbReference type="Gene3D" id="3.40.50.2300">
    <property type="match status" value="1"/>
</dbReference>
<feature type="domain" description="Response regulatory" evidence="2">
    <location>
        <begin position="3"/>
        <end position="79"/>
    </location>
</feature>
<dbReference type="PROSITE" id="PS50110">
    <property type="entry name" value="RESPONSE_REGULATORY"/>
    <property type="match status" value="1"/>
</dbReference>
<feature type="modified residue" description="4-aspartylphosphate" evidence="1">
    <location>
        <position position="55"/>
    </location>
</feature>
<dbReference type="GO" id="GO:0000160">
    <property type="term" value="P:phosphorelay signal transduction system"/>
    <property type="evidence" value="ECO:0007669"/>
    <property type="project" value="InterPro"/>
</dbReference>
<accession>A0A455UC43</accession>
<dbReference type="AlphaFoldDB" id="A0A455UC43"/>